<proteinExistence type="inferred from homology"/>
<dbReference type="CDD" id="cd13686">
    <property type="entry name" value="GluR_Plant"/>
    <property type="match status" value="1"/>
</dbReference>
<accession>A0A7J7HAW1</accession>
<keyword evidence="6 15" id="KW-1133">Transmembrane helix</keyword>
<evidence type="ECO:0000256" key="6">
    <source>
        <dbReference type="ARBA" id="ARBA00022989"/>
    </source>
</evidence>
<comment type="function">
    <text evidence="13">Glutamate-gated receptor that probably acts as non-selective cation channel.</text>
</comment>
<dbReference type="InterPro" id="IPR017103">
    <property type="entry name" value="Iontropic_Glu_rcpt_pln"/>
</dbReference>
<evidence type="ECO:0000256" key="11">
    <source>
        <dbReference type="ARBA" id="ARBA00023286"/>
    </source>
</evidence>
<comment type="caution">
    <text evidence="17">The sequence shown here is derived from an EMBL/GenBank/DDBJ whole genome shotgun (WGS) entry which is preliminary data.</text>
</comment>
<evidence type="ECO:0000256" key="14">
    <source>
        <dbReference type="PIRSR" id="PIRSR037090-50"/>
    </source>
</evidence>
<keyword evidence="4 15" id="KW-0812">Transmembrane</keyword>
<feature type="disulfide bond" evidence="14">
    <location>
        <begin position="644"/>
        <end position="698"/>
    </location>
</feature>
<evidence type="ECO:0000256" key="2">
    <source>
        <dbReference type="ARBA" id="ARBA00008685"/>
    </source>
</evidence>
<protein>
    <recommendedName>
        <fullName evidence="13">Glutamate receptor</fullName>
    </recommendedName>
</protein>
<dbReference type="Gene3D" id="3.40.50.2300">
    <property type="match status" value="2"/>
</dbReference>
<feature type="transmembrane region" description="Helical" evidence="15">
    <location>
        <begin position="626"/>
        <end position="648"/>
    </location>
</feature>
<evidence type="ECO:0000256" key="12">
    <source>
        <dbReference type="ARBA" id="ARBA00023303"/>
    </source>
</evidence>
<dbReference type="InterPro" id="IPR028082">
    <property type="entry name" value="Peripla_BP_I"/>
</dbReference>
<dbReference type="InterPro" id="IPR001828">
    <property type="entry name" value="ANF_lig-bd_rcpt"/>
</dbReference>
<evidence type="ECO:0000256" key="4">
    <source>
        <dbReference type="ARBA" id="ARBA00022692"/>
    </source>
</evidence>
<dbReference type="SUPFAM" id="SSF53822">
    <property type="entry name" value="Periplasmic binding protein-like I"/>
    <property type="match status" value="1"/>
</dbReference>
<keyword evidence="7 13" id="KW-0406">Ion transport</keyword>
<keyword evidence="10" id="KW-0325">Glycoprotein</keyword>
<evidence type="ECO:0000256" key="15">
    <source>
        <dbReference type="SAM" id="Phobius"/>
    </source>
</evidence>
<evidence type="ECO:0000256" key="7">
    <source>
        <dbReference type="ARBA" id="ARBA00023065"/>
    </source>
</evidence>
<dbReference type="FunFam" id="1.10.287.70:FF:000172">
    <property type="entry name" value="Glutamate receptor"/>
    <property type="match status" value="1"/>
</dbReference>
<dbReference type="AlphaFoldDB" id="A0A7J7HAW1"/>
<keyword evidence="11 13" id="KW-1071">Ligand-gated ion channel</keyword>
<dbReference type="Gene3D" id="1.10.287.70">
    <property type="match status" value="1"/>
</dbReference>
<dbReference type="InterPro" id="IPR015683">
    <property type="entry name" value="Ionotropic_Glu_rcpt"/>
</dbReference>
<dbReference type="SMART" id="SM00079">
    <property type="entry name" value="PBPe"/>
    <property type="match status" value="1"/>
</dbReference>
<dbReference type="PIRSF" id="PIRSF037090">
    <property type="entry name" value="Iontro_Glu-like_rcpt_pln"/>
    <property type="match status" value="1"/>
</dbReference>
<evidence type="ECO:0000313" key="17">
    <source>
        <dbReference type="EMBL" id="KAF5949765.1"/>
    </source>
</evidence>
<dbReference type="PANTHER" id="PTHR18966">
    <property type="entry name" value="IONOTROPIC GLUTAMATE RECEPTOR"/>
    <property type="match status" value="1"/>
</dbReference>
<evidence type="ECO:0000256" key="9">
    <source>
        <dbReference type="ARBA" id="ARBA00023170"/>
    </source>
</evidence>
<dbReference type="EMBL" id="JACBKZ010000005">
    <property type="protein sequence ID" value="KAF5949765.1"/>
    <property type="molecule type" value="Genomic_DNA"/>
</dbReference>
<feature type="transmembrane region" description="Helical" evidence="15">
    <location>
        <begin position="539"/>
        <end position="565"/>
    </location>
</feature>
<keyword evidence="18" id="KW-1185">Reference proteome</keyword>
<evidence type="ECO:0000256" key="10">
    <source>
        <dbReference type="ARBA" id="ARBA00023180"/>
    </source>
</evidence>
<feature type="transmembrane region" description="Helical" evidence="15">
    <location>
        <begin position="479"/>
        <end position="497"/>
    </location>
</feature>
<dbReference type="SUPFAM" id="SSF53850">
    <property type="entry name" value="Periplasmic binding protein-like II"/>
    <property type="match status" value="1"/>
</dbReference>
<evidence type="ECO:0000256" key="8">
    <source>
        <dbReference type="ARBA" id="ARBA00023136"/>
    </source>
</evidence>
<evidence type="ECO:0000313" key="18">
    <source>
        <dbReference type="Proteomes" id="UP000593564"/>
    </source>
</evidence>
<feature type="transmembrane region" description="Helical" evidence="15">
    <location>
        <begin position="715"/>
        <end position="736"/>
    </location>
</feature>
<keyword evidence="9 13" id="KW-0675">Receptor</keyword>
<dbReference type="Proteomes" id="UP000593564">
    <property type="component" value="Unassembled WGS sequence"/>
</dbReference>
<dbReference type="Pfam" id="PF00060">
    <property type="entry name" value="Lig_chan"/>
    <property type="match status" value="1"/>
</dbReference>
<dbReference type="FunFam" id="3.40.190.10:FF:000054">
    <property type="entry name" value="Glutamate receptor"/>
    <property type="match status" value="1"/>
</dbReference>
<dbReference type="CDD" id="cd19990">
    <property type="entry name" value="PBP1_GABAb_receptor_plant"/>
    <property type="match status" value="1"/>
</dbReference>
<dbReference type="GO" id="GO:0016020">
    <property type="term" value="C:membrane"/>
    <property type="evidence" value="ECO:0007669"/>
    <property type="project" value="UniProtKB-SubCell"/>
</dbReference>
<reference evidence="17 18" key="2">
    <citation type="submission" date="2020-07" db="EMBL/GenBank/DDBJ databases">
        <title>Genome assembly of wild tea tree DASZ reveals pedigree and selection history of tea varieties.</title>
        <authorList>
            <person name="Zhang W."/>
        </authorList>
    </citation>
    <scope>NUCLEOTIDE SEQUENCE [LARGE SCALE GENOMIC DNA]</scope>
    <source>
        <strain evidence="18">cv. G240</strain>
        <tissue evidence="17">Leaf</tissue>
    </source>
</reference>
<dbReference type="Gene3D" id="3.40.190.10">
    <property type="entry name" value="Periplasmic binding protein-like II"/>
    <property type="match status" value="2"/>
</dbReference>
<dbReference type="Pfam" id="PF01094">
    <property type="entry name" value="ANF_receptor"/>
    <property type="match status" value="1"/>
</dbReference>
<dbReference type="InterPro" id="IPR044440">
    <property type="entry name" value="GABAb_receptor_plant_PBP1"/>
</dbReference>
<sequence length="779" mass="87116">MFNAARSLIKTKKVQAILGPHAWEESSLVADVCTQAHIPILSLATDSTPEWAMLRWPFLIQASSSPNQRSQMKAVAAIVQSWEWHRVTLIYEDTTNSASNGVISHLSTALREVGAEIDQLIALPPFPSSSFSEKLQRLKGEQCRVFVVHVSLPLAIHFFAKAKKMEMMTKDYVWITTDTITSLIYSLDASAISSMQGVIGIKAYFPETGPRFQEFTKKFKKKFSKDHPEEKNHEPGIFAVKAYDATWAVALALGGAGKSGGQEIIEKISSTDFNGLTGKIRFNGRKLAPSHTFQIVNVIGKSYRELGFWTEGRGFSEAIDQTVFYNSSMQVLEQVFWPGGPRYTPKGWTVSTEIERLRIGVPTGSMFKQFVNVEHDDQTNRFSFTGFSIDVFKATIERLPYDFPYEFVPFDGDYDDLVKQVHLKQNFRGVVGDVKILASRYQYAEFTEAYTESGLVMVVPVQLQTNRALLFMKPFTTDMWILIMAINIYNGFVVWLIERNHCPELQGSVMDQIGTLLWLGFTTLFSLNGEKLHSNLSRMAMVVWLFVALVITQSYTASLTSMLTVQQLQPATRNIETLKNSNAMVGHGKGTHVPTYLKDVLGFQSTNLKNFSSPQECAQALKSGEIAALFLVAPFAKLFLAMYCKSFILAGPSYKIGGFGFVFPKGSSMLADINEALLKVAESGTLGELENSMTGTECLDMESDHGNPTLSLNSFWILFILTGGTSTVALVFYVILGKWKFSHMLQHKINWRLILAMLSKNYQLRPEHHVTKCPIGGVL</sequence>
<feature type="transmembrane region" description="Helical" evidence="15">
    <location>
        <begin position="509"/>
        <end position="527"/>
    </location>
</feature>
<comment type="similarity">
    <text evidence="2 13">Belongs to the glutamate-gated ion channel (TC 1.A.10.1) family.</text>
</comment>
<reference evidence="18" key="1">
    <citation type="journal article" date="2020" name="Nat. Commun.">
        <title>Genome assembly of wild tea tree DASZ reveals pedigree and selection history of tea varieties.</title>
        <authorList>
            <person name="Zhang W."/>
            <person name="Zhang Y."/>
            <person name="Qiu H."/>
            <person name="Guo Y."/>
            <person name="Wan H."/>
            <person name="Zhang X."/>
            <person name="Scossa F."/>
            <person name="Alseekh S."/>
            <person name="Zhang Q."/>
            <person name="Wang P."/>
            <person name="Xu L."/>
            <person name="Schmidt M.H."/>
            <person name="Jia X."/>
            <person name="Li D."/>
            <person name="Zhu A."/>
            <person name="Guo F."/>
            <person name="Chen W."/>
            <person name="Ni D."/>
            <person name="Usadel B."/>
            <person name="Fernie A.R."/>
            <person name="Wen W."/>
        </authorList>
    </citation>
    <scope>NUCLEOTIDE SEQUENCE [LARGE SCALE GENOMIC DNA]</scope>
    <source>
        <strain evidence="18">cv. G240</strain>
    </source>
</reference>
<organism evidence="17 18">
    <name type="scientific">Camellia sinensis</name>
    <name type="common">Tea plant</name>
    <name type="synonym">Thea sinensis</name>
    <dbReference type="NCBI Taxonomy" id="4442"/>
    <lineage>
        <taxon>Eukaryota</taxon>
        <taxon>Viridiplantae</taxon>
        <taxon>Streptophyta</taxon>
        <taxon>Embryophyta</taxon>
        <taxon>Tracheophyta</taxon>
        <taxon>Spermatophyta</taxon>
        <taxon>Magnoliopsida</taxon>
        <taxon>eudicotyledons</taxon>
        <taxon>Gunneridae</taxon>
        <taxon>Pentapetalae</taxon>
        <taxon>asterids</taxon>
        <taxon>Ericales</taxon>
        <taxon>Theaceae</taxon>
        <taxon>Camellia</taxon>
    </lineage>
</organism>
<dbReference type="GO" id="GO:0015276">
    <property type="term" value="F:ligand-gated monoatomic ion channel activity"/>
    <property type="evidence" value="ECO:0007669"/>
    <property type="project" value="InterPro"/>
</dbReference>
<evidence type="ECO:0000256" key="3">
    <source>
        <dbReference type="ARBA" id="ARBA00022448"/>
    </source>
</evidence>
<dbReference type="InterPro" id="IPR001320">
    <property type="entry name" value="Iontro_rcpt_C"/>
</dbReference>
<comment type="subcellular location">
    <subcellularLocation>
        <location evidence="1">Membrane</location>
        <topology evidence="1">Multi-pass membrane protein</topology>
    </subcellularLocation>
</comment>
<evidence type="ECO:0000259" key="16">
    <source>
        <dbReference type="SMART" id="SM00079"/>
    </source>
</evidence>
<evidence type="ECO:0000256" key="5">
    <source>
        <dbReference type="ARBA" id="ARBA00022729"/>
    </source>
</evidence>
<keyword evidence="12 13" id="KW-0407">Ion channel</keyword>
<keyword evidence="5" id="KW-0732">Signal</keyword>
<keyword evidence="14" id="KW-1015">Disulfide bond</keyword>
<gene>
    <name evidence="17" type="ORF">HYC85_011758</name>
</gene>
<feature type="domain" description="Ionotropic glutamate receptor C-terminal" evidence="16">
    <location>
        <begin position="358"/>
        <end position="695"/>
    </location>
</feature>
<evidence type="ECO:0000256" key="1">
    <source>
        <dbReference type="ARBA" id="ARBA00004141"/>
    </source>
</evidence>
<keyword evidence="8 13" id="KW-0472">Membrane</keyword>
<keyword evidence="3 13" id="KW-0813">Transport</keyword>
<evidence type="ECO:0000256" key="13">
    <source>
        <dbReference type="PIRNR" id="PIRNR037090"/>
    </source>
</evidence>
<name>A0A7J7HAW1_CAMSI</name>
<dbReference type="FunFam" id="3.40.50.2300:FF:000188">
    <property type="entry name" value="Glutamate receptor"/>
    <property type="match status" value="1"/>
</dbReference>
<dbReference type="SMR" id="A0A7J7HAW1"/>